<dbReference type="InterPro" id="IPR015996">
    <property type="entry name" value="UCP028451"/>
</dbReference>
<keyword evidence="3" id="KW-1185">Reference proteome</keyword>
<sequence length="226" mass="25338">MSNVESPKVTAKSFELLDGLANDNSKDWFDAHRDEVKAWLLEPFAAMLHDVSARLADTDLPVKGSSDTMFRMNRDVRFSKDKRPYRESVAGLLTPSGTKKEMEGVVYVELGRDGGWVGGGYYKLPTKQLNVIRDRIVSSPGDWADTKTEIEKRGGELSRDDNLKGMPRGYEEHDESDIADDLRLKRLLVRGDIPKSAWLDDTIGERVAEIALAIAPLIEFGQRAKK</sequence>
<organism evidence="2 3">
    <name type="scientific">Parasulfitobacter algicola</name>
    <dbReference type="NCBI Taxonomy" id="2614809"/>
    <lineage>
        <taxon>Bacteria</taxon>
        <taxon>Pseudomonadati</taxon>
        <taxon>Pseudomonadota</taxon>
        <taxon>Alphaproteobacteria</taxon>
        <taxon>Rhodobacterales</taxon>
        <taxon>Roseobacteraceae</taxon>
        <taxon>Parasulfitobacter</taxon>
    </lineage>
</organism>
<dbReference type="PANTHER" id="PTHR36452">
    <property type="entry name" value="CHROMOSOME 12, WHOLE GENOME SHOTGUN SEQUENCE"/>
    <property type="match status" value="1"/>
</dbReference>
<dbReference type="InterPro" id="IPR012808">
    <property type="entry name" value="CHP02453"/>
</dbReference>
<dbReference type="EMBL" id="JABUFE010000033">
    <property type="protein sequence ID" value="NSX57024.1"/>
    <property type="molecule type" value="Genomic_DNA"/>
</dbReference>
<name>A0ABX2J1C1_9RHOB</name>
<evidence type="ECO:0000313" key="3">
    <source>
        <dbReference type="Proteomes" id="UP000777935"/>
    </source>
</evidence>
<feature type="region of interest" description="Disordered" evidence="1">
    <location>
        <begin position="153"/>
        <end position="174"/>
    </location>
</feature>
<evidence type="ECO:0000256" key="1">
    <source>
        <dbReference type="SAM" id="MobiDB-lite"/>
    </source>
</evidence>
<dbReference type="PIRSF" id="PIRSF028451">
    <property type="entry name" value="UCP028451"/>
    <property type="match status" value="1"/>
</dbReference>
<dbReference type="NCBIfam" id="TIGR02453">
    <property type="entry name" value="TIGR02453 family protein"/>
    <property type="match status" value="1"/>
</dbReference>
<reference evidence="2 3" key="1">
    <citation type="submission" date="2020-06" db="EMBL/GenBank/DDBJ databases">
        <title>Sulfitobacter algicola sp. nov., isolated from green algae.</title>
        <authorList>
            <person name="Wang C."/>
        </authorList>
    </citation>
    <scope>NUCLEOTIDE SEQUENCE [LARGE SCALE GENOMIC DNA]</scope>
    <source>
        <strain evidence="2 3">1151</strain>
    </source>
</reference>
<comment type="caution">
    <text evidence="2">The sequence shown here is derived from an EMBL/GenBank/DDBJ whole genome shotgun (WGS) entry which is preliminary data.</text>
</comment>
<evidence type="ECO:0000313" key="2">
    <source>
        <dbReference type="EMBL" id="NSX57024.1"/>
    </source>
</evidence>
<proteinExistence type="predicted"/>
<dbReference type="Pfam" id="PF09365">
    <property type="entry name" value="DUF2461"/>
    <property type="match status" value="1"/>
</dbReference>
<dbReference type="RefSeq" id="WP_174140176.1">
    <property type="nucleotide sequence ID" value="NZ_JABUFE010000033.1"/>
</dbReference>
<dbReference type="Proteomes" id="UP000777935">
    <property type="component" value="Unassembled WGS sequence"/>
</dbReference>
<accession>A0ABX2J1C1</accession>
<gene>
    <name evidence="2" type="ORF">HRQ87_19800</name>
</gene>
<protein>
    <submittedName>
        <fullName evidence="2">DUF2461 domain-containing protein</fullName>
    </submittedName>
</protein>
<feature type="compositionally biased region" description="Basic and acidic residues" evidence="1">
    <location>
        <begin position="153"/>
        <end position="163"/>
    </location>
</feature>
<dbReference type="PANTHER" id="PTHR36452:SF1">
    <property type="entry name" value="DUF2461 DOMAIN-CONTAINING PROTEIN"/>
    <property type="match status" value="1"/>
</dbReference>